<feature type="transmembrane region" description="Helical" evidence="7">
    <location>
        <begin position="204"/>
        <end position="225"/>
    </location>
</feature>
<dbReference type="RefSeq" id="XP_005787549.1">
    <property type="nucleotide sequence ID" value="XM_005787492.1"/>
</dbReference>
<dbReference type="EnsemblProtists" id="EOD35120">
    <property type="protein sequence ID" value="EOD35120"/>
    <property type="gene ID" value="EMIHUDRAFT_441060"/>
</dbReference>
<dbReference type="HOGENOM" id="CLU_1221619_0_0_1"/>
<reference evidence="10" key="1">
    <citation type="journal article" date="2013" name="Nature">
        <title>Pan genome of the phytoplankton Emiliania underpins its global distribution.</title>
        <authorList>
            <person name="Read B.A."/>
            <person name="Kegel J."/>
            <person name="Klute M.J."/>
            <person name="Kuo A."/>
            <person name="Lefebvre S.C."/>
            <person name="Maumus F."/>
            <person name="Mayer C."/>
            <person name="Miller J."/>
            <person name="Monier A."/>
            <person name="Salamov A."/>
            <person name="Young J."/>
            <person name="Aguilar M."/>
            <person name="Claverie J.M."/>
            <person name="Frickenhaus S."/>
            <person name="Gonzalez K."/>
            <person name="Herman E.K."/>
            <person name="Lin Y.C."/>
            <person name="Napier J."/>
            <person name="Ogata H."/>
            <person name="Sarno A.F."/>
            <person name="Shmutz J."/>
            <person name="Schroeder D."/>
            <person name="de Vargas C."/>
            <person name="Verret F."/>
            <person name="von Dassow P."/>
            <person name="Valentin K."/>
            <person name="Van de Peer Y."/>
            <person name="Wheeler G."/>
            <person name="Dacks J.B."/>
            <person name="Delwiche C.F."/>
            <person name="Dyhrman S.T."/>
            <person name="Glockner G."/>
            <person name="John U."/>
            <person name="Richards T."/>
            <person name="Worden A.Z."/>
            <person name="Zhang X."/>
            <person name="Grigoriev I.V."/>
            <person name="Allen A.E."/>
            <person name="Bidle K."/>
            <person name="Borodovsky M."/>
            <person name="Bowler C."/>
            <person name="Brownlee C."/>
            <person name="Cock J.M."/>
            <person name="Elias M."/>
            <person name="Gladyshev V.N."/>
            <person name="Groth M."/>
            <person name="Guda C."/>
            <person name="Hadaegh A."/>
            <person name="Iglesias-Rodriguez M.D."/>
            <person name="Jenkins J."/>
            <person name="Jones B.M."/>
            <person name="Lawson T."/>
            <person name="Leese F."/>
            <person name="Lindquist E."/>
            <person name="Lobanov A."/>
            <person name="Lomsadze A."/>
            <person name="Malik S.B."/>
            <person name="Marsh M.E."/>
            <person name="Mackinder L."/>
            <person name="Mock T."/>
            <person name="Mueller-Roeber B."/>
            <person name="Pagarete A."/>
            <person name="Parker M."/>
            <person name="Probert I."/>
            <person name="Quesneville H."/>
            <person name="Raines C."/>
            <person name="Rensing S.A."/>
            <person name="Riano-Pachon D.M."/>
            <person name="Richier S."/>
            <person name="Rokitta S."/>
            <person name="Shiraiwa Y."/>
            <person name="Soanes D.M."/>
            <person name="van der Giezen M."/>
            <person name="Wahlund T.M."/>
            <person name="Williams B."/>
            <person name="Wilson W."/>
            <person name="Wolfe G."/>
            <person name="Wurch L.L."/>
        </authorList>
    </citation>
    <scope>NUCLEOTIDE SEQUENCE</scope>
</reference>
<proteinExistence type="inferred from homology"/>
<evidence type="ECO:0000313" key="10">
    <source>
        <dbReference type="Proteomes" id="UP000013827"/>
    </source>
</evidence>
<protein>
    <recommendedName>
        <fullName evidence="7">Palmitoyltransferase</fullName>
        <ecNumber evidence="7">2.3.1.225</ecNumber>
    </recommendedName>
</protein>
<name>A0A0D3KH85_EMIH1</name>
<dbReference type="OMA" id="TIFWRRR"/>
<evidence type="ECO:0000259" key="8">
    <source>
        <dbReference type="Pfam" id="PF01529"/>
    </source>
</evidence>
<accession>A0A0D3KH85</accession>
<comment type="catalytic activity">
    <reaction evidence="7">
        <text>L-cysteinyl-[protein] + hexadecanoyl-CoA = S-hexadecanoyl-L-cysteinyl-[protein] + CoA</text>
        <dbReference type="Rhea" id="RHEA:36683"/>
        <dbReference type="Rhea" id="RHEA-COMP:10131"/>
        <dbReference type="Rhea" id="RHEA-COMP:11032"/>
        <dbReference type="ChEBI" id="CHEBI:29950"/>
        <dbReference type="ChEBI" id="CHEBI:57287"/>
        <dbReference type="ChEBI" id="CHEBI:57379"/>
        <dbReference type="ChEBI" id="CHEBI:74151"/>
        <dbReference type="EC" id="2.3.1.225"/>
    </reaction>
</comment>
<dbReference type="GeneID" id="17280391"/>
<feature type="transmembrane region" description="Helical" evidence="7">
    <location>
        <begin position="66"/>
        <end position="89"/>
    </location>
</feature>
<sequence length="227" mass="24498">MKEVDVAADLEATLPKADLEATLPKLPPLPSPTSTGRSPTFGIALVIVTFAAFIGFTALSPSGLRLYLLICTLVETGVALACVWIVVYVEPPHIQRTPESTLPIPREVETRLAAGQTTEGMENVKDESGRTFCVRCLVWRPSGGVESKEDTIFWRRRAKRQTAHHCRYCQRCVIGHDHHCSLIGRCIAGEGGARGSGNLKYVQLGFAMAGLAFLTVCVALAGTAFTS</sequence>
<organism evidence="9 10">
    <name type="scientific">Emiliania huxleyi (strain CCMP1516)</name>
    <dbReference type="NCBI Taxonomy" id="280463"/>
    <lineage>
        <taxon>Eukaryota</taxon>
        <taxon>Haptista</taxon>
        <taxon>Haptophyta</taxon>
        <taxon>Prymnesiophyceae</taxon>
        <taxon>Isochrysidales</taxon>
        <taxon>Noelaerhabdaceae</taxon>
        <taxon>Emiliania</taxon>
    </lineage>
</organism>
<dbReference type="GO" id="GO:0005783">
    <property type="term" value="C:endoplasmic reticulum"/>
    <property type="evidence" value="ECO:0007669"/>
    <property type="project" value="TreeGrafter"/>
</dbReference>
<keyword evidence="4 7" id="KW-1133">Transmembrane helix</keyword>
<keyword evidence="10" id="KW-1185">Reference proteome</keyword>
<evidence type="ECO:0000313" key="9">
    <source>
        <dbReference type="EnsemblProtists" id="EOD35120"/>
    </source>
</evidence>
<evidence type="ECO:0000256" key="3">
    <source>
        <dbReference type="ARBA" id="ARBA00022692"/>
    </source>
</evidence>
<keyword evidence="3 7" id="KW-0812">Transmembrane</keyword>
<comment type="domain">
    <text evidence="7">The DHHC domain is required for palmitoyltransferase activity.</text>
</comment>
<keyword evidence="6 7" id="KW-0012">Acyltransferase</keyword>
<comment type="similarity">
    <text evidence="7">Belongs to the DHHC palmitoyltransferase family.</text>
</comment>
<dbReference type="PANTHER" id="PTHR22883">
    <property type="entry name" value="ZINC FINGER DHHC DOMAIN CONTAINING PROTEIN"/>
    <property type="match status" value="1"/>
</dbReference>
<dbReference type="Pfam" id="PF01529">
    <property type="entry name" value="DHHC"/>
    <property type="match status" value="1"/>
</dbReference>
<dbReference type="GO" id="GO:0005794">
    <property type="term" value="C:Golgi apparatus"/>
    <property type="evidence" value="ECO:0007669"/>
    <property type="project" value="TreeGrafter"/>
</dbReference>
<dbReference type="AlphaFoldDB" id="A0A0D3KH85"/>
<evidence type="ECO:0000256" key="6">
    <source>
        <dbReference type="ARBA" id="ARBA00023315"/>
    </source>
</evidence>
<dbReference type="GO" id="GO:0006612">
    <property type="term" value="P:protein targeting to membrane"/>
    <property type="evidence" value="ECO:0007669"/>
    <property type="project" value="TreeGrafter"/>
</dbReference>
<comment type="subcellular location">
    <subcellularLocation>
        <location evidence="1">Membrane</location>
        <topology evidence="1">Multi-pass membrane protein</topology>
    </subcellularLocation>
</comment>
<dbReference type="GO" id="GO:0019706">
    <property type="term" value="F:protein-cysteine S-palmitoyltransferase activity"/>
    <property type="evidence" value="ECO:0007669"/>
    <property type="project" value="UniProtKB-EC"/>
</dbReference>
<keyword evidence="5 7" id="KW-0472">Membrane</keyword>
<dbReference type="PaxDb" id="2903-EOD35120"/>
<evidence type="ECO:0000256" key="5">
    <source>
        <dbReference type="ARBA" id="ARBA00023136"/>
    </source>
</evidence>
<reference evidence="9" key="2">
    <citation type="submission" date="2024-10" db="UniProtKB">
        <authorList>
            <consortium name="EnsemblProtists"/>
        </authorList>
    </citation>
    <scope>IDENTIFICATION</scope>
</reference>
<evidence type="ECO:0000256" key="2">
    <source>
        <dbReference type="ARBA" id="ARBA00022679"/>
    </source>
</evidence>
<feature type="transmembrane region" description="Helical" evidence="7">
    <location>
        <begin position="41"/>
        <end position="60"/>
    </location>
</feature>
<dbReference type="PROSITE" id="PS50216">
    <property type="entry name" value="DHHC"/>
    <property type="match status" value="1"/>
</dbReference>
<dbReference type="Proteomes" id="UP000013827">
    <property type="component" value="Unassembled WGS sequence"/>
</dbReference>
<evidence type="ECO:0000256" key="4">
    <source>
        <dbReference type="ARBA" id="ARBA00022989"/>
    </source>
</evidence>
<evidence type="ECO:0000256" key="1">
    <source>
        <dbReference type="ARBA" id="ARBA00004141"/>
    </source>
</evidence>
<dbReference type="InterPro" id="IPR001594">
    <property type="entry name" value="Palmitoyltrfase_DHHC"/>
</dbReference>
<dbReference type="InterPro" id="IPR039859">
    <property type="entry name" value="PFA4/ZDH16/20/ERF2-like"/>
</dbReference>
<feature type="domain" description="Palmitoyltransferase DHHC" evidence="8">
    <location>
        <begin position="156"/>
        <end position="201"/>
    </location>
</feature>
<dbReference type="EC" id="2.3.1.225" evidence="7"/>
<dbReference type="KEGG" id="ehx:EMIHUDRAFT_441060"/>
<evidence type="ECO:0000256" key="7">
    <source>
        <dbReference type="RuleBase" id="RU079119"/>
    </source>
</evidence>
<dbReference type="GO" id="GO:0016020">
    <property type="term" value="C:membrane"/>
    <property type="evidence" value="ECO:0007669"/>
    <property type="project" value="UniProtKB-SubCell"/>
</dbReference>
<keyword evidence="2 7" id="KW-0808">Transferase</keyword>